<protein>
    <submittedName>
        <fullName evidence="3">Transposase</fullName>
    </submittedName>
</protein>
<reference evidence="3" key="1">
    <citation type="journal article" date="2001" name="Plant Mol. Biol.">
        <title>Molecular analysis of the Doppia transposable element of maize.</title>
        <authorList>
            <person name="Bercury S.D."/>
            <person name="Panavas T."/>
            <person name="Irenze K."/>
            <person name="Walker E.L."/>
        </authorList>
    </citation>
    <scope>NUCLEOTIDE SEQUENCE</scope>
    <source>
        <strain evidence="3">W22</strain>
    </source>
</reference>
<proteinExistence type="predicted"/>
<evidence type="ECO:0000313" key="3">
    <source>
        <dbReference type="EMBL" id="AAG17043.1"/>
    </source>
</evidence>
<evidence type="ECO:0000259" key="2">
    <source>
        <dbReference type="Pfam" id="PF13963"/>
    </source>
</evidence>
<dbReference type="InterPro" id="IPR025452">
    <property type="entry name" value="DUF4218"/>
</dbReference>
<dbReference type="AlphaFoldDB" id="Q9FVG6"/>
<accession>Q9FVG6</accession>
<sequence>MFFVFCLAFEMDGDRRVMYDGWRKDGAHSNEWMGVTKAFLEHAFKDATGRLVKCPCNHCENKWPQKKEEMEKHLCKSGFMPNYLVWYRHGESIRHVDAEVELDDDHDRMDDMLHDLGREVEMNAEEPGQLPRDAQEFFQLLAAGEERLHEHTQMSVLGTLTRLMAIKSKHNISNSAYNDIVQLMGEVLPENHKLPKNMYFTKKMLAGLGMTYEKIDVCPNSCMLFFEEDDKLDRCKHCEASRYVEVTNDEGELVVTKVAAKQLRRLPIIPRLSRLFLNKEIALHMTWPKNGVRLVTDPDIMVHPSDGDAWKAFDEFDPEFANDPRSVRLGLSTDGFTPFNTSASPYSCWPVFIVPYNLPPELVNKEEFMFLALVIPGPEHPGPKLNMFVRPLIEELKQLWRGVKAYDSHTEKEFTMRAAYLWSVHDLLAYGDWSGWCVHGRLCCPICMNDTDAFRLKHGGKVSFFDAHRRWTPFKHDFRNSLTAFRGGAKIRNGPPKRQTAPQIMAWHACLKQGENDRFQGYGEDHNWTHISSIWELPYAKALIMPHNIDLMHQERNVAESIISTCFDVTDKTKDNMKARKDMAEICKRPMLELKVSDKGHESRPRADYCLKPDERKEIFKWLKNLKFPDRYAANLKRSVNLKTGKLIGLKSHDYHIIMERLMPVMFRGYFKDELWSIFAELSYFYREVCAKTVSKRLMQKFEKEIPILICKFEKVFPPGFFNVMQHLIVHLPWEALVGGPVQFRWMYPIERALKKLRASVRNKARVEGCIAEAFALKEISQFSTRYFARANNVFAPSVRLHVENESPQSTLQIFANPGKAVGKGSVCHIEASDLNTLMLYMYSNIDSTQEAFE</sequence>
<dbReference type="Pfam" id="PF13963">
    <property type="entry name" value="Transpos_assoc"/>
    <property type="match status" value="1"/>
</dbReference>
<organism evidence="3">
    <name type="scientific">Zea mays</name>
    <name type="common">Maize</name>
    <dbReference type="NCBI Taxonomy" id="4577"/>
    <lineage>
        <taxon>Eukaryota</taxon>
        <taxon>Viridiplantae</taxon>
        <taxon>Streptophyta</taxon>
        <taxon>Embryophyta</taxon>
        <taxon>Tracheophyta</taxon>
        <taxon>Spermatophyta</taxon>
        <taxon>Magnoliopsida</taxon>
        <taxon>Liliopsida</taxon>
        <taxon>Poales</taxon>
        <taxon>Poaceae</taxon>
        <taxon>PACMAD clade</taxon>
        <taxon>Panicoideae</taxon>
        <taxon>Andropogonodae</taxon>
        <taxon>Andropogoneae</taxon>
        <taxon>Tripsacinae</taxon>
        <taxon>Zea</taxon>
    </lineage>
</organism>
<feature type="domain" description="Transposase-associated" evidence="2">
    <location>
        <begin position="24"/>
        <end position="91"/>
    </location>
</feature>
<feature type="domain" description="DUF4218" evidence="1">
    <location>
        <begin position="689"/>
        <end position="797"/>
    </location>
</feature>
<evidence type="ECO:0000259" key="1">
    <source>
        <dbReference type="Pfam" id="PF13960"/>
    </source>
</evidence>
<dbReference type="EMBL" id="AF187822">
    <property type="protein sequence ID" value="AAG17043.1"/>
    <property type="molecule type" value="Genomic_DNA"/>
</dbReference>
<dbReference type="InterPro" id="IPR004242">
    <property type="entry name" value="Transposase_21"/>
</dbReference>
<dbReference type="PANTHER" id="PTHR10775:SF166">
    <property type="entry name" value="OS04G0146034 PROTEIN"/>
    <property type="match status" value="1"/>
</dbReference>
<name>Q9FVG6_MAIZE</name>
<dbReference type="PANTHER" id="PTHR10775">
    <property type="entry name" value="OS08G0208400 PROTEIN"/>
    <property type="match status" value="1"/>
</dbReference>
<dbReference type="Pfam" id="PF02992">
    <property type="entry name" value="Transposase_21"/>
    <property type="match status" value="1"/>
</dbReference>
<dbReference type="InterPro" id="IPR029480">
    <property type="entry name" value="Transpos_assoc"/>
</dbReference>
<dbReference type="Pfam" id="PF13960">
    <property type="entry name" value="DUF4218"/>
    <property type="match status" value="1"/>
</dbReference>